<protein>
    <submittedName>
        <fullName evidence="1">Uncharacterized protein</fullName>
    </submittedName>
</protein>
<dbReference type="AlphaFoldDB" id="A0A0A9DSH4"/>
<name>A0A0A9DSH4_ARUDO</name>
<sequence>MKQNFFGPQQVDFHHFVEKKPIPHSNIAEAMVKSPTLGYLYIGHHALGDLSMARSVEYHLLWRTCRVSPPICIRNPESLPFHLQNQTWYSS</sequence>
<dbReference type="EMBL" id="GBRH01208287">
    <property type="protein sequence ID" value="JAD89608.1"/>
    <property type="molecule type" value="Transcribed_RNA"/>
</dbReference>
<evidence type="ECO:0000313" key="1">
    <source>
        <dbReference type="EMBL" id="JAD89608.1"/>
    </source>
</evidence>
<reference evidence="1" key="1">
    <citation type="submission" date="2014-09" db="EMBL/GenBank/DDBJ databases">
        <authorList>
            <person name="Magalhaes I.L.F."/>
            <person name="Oliveira U."/>
            <person name="Santos F.R."/>
            <person name="Vidigal T.H.D.A."/>
            <person name="Brescovit A.D."/>
            <person name="Santos A.J."/>
        </authorList>
    </citation>
    <scope>NUCLEOTIDE SEQUENCE</scope>
    <source>
        <tissue evidence="1">Shoot tissue taken approximately 20 cm above the soil surface</tissue>
    </source>
</reference>
<reference evidence="1" key="2">
    <citation type="journal article" date="2015" name="Data Brief">
        <title>Shoot transcriptome of the giant reed, Arundo donax.</title>
        <authorList>
            <person name="Barrero R.A."/>
            <person name="Guerrero F.D."/>
            <person name="Moolhuijzen P."/>
            <person name="Goolsby J.A."/>
            <person name="Tidwell J."/>
            <person name="Bellgard S.E."/>
            <person name="Bellgard M.I."/>
        </authorList>
    </citation>
    <scope>NUCLEOTIDE SEQUENCE</scope>
    <source>
        <tissue evidence="1">Shoot tissue taken approximately 20 cm above the soil surface</tissue>
    </source>
</reference>
<accession>A0A0A9DSH4</accession>
<organism evidence="1">
    <name type="scientific">Arundo donax</name>
    <name type="common">Giant reed</name>
    <name type="synonym">Donax arundinaceus</name>
    <dbReference type="NCBI Taxonomy" id="35708"/>
    <lineage>
        <taxon>Eukaryota</taxon>
        <taxon>Viridiplantae</taxon>
        <taxon>Streptophyta</taxon>
        <taxon>Embryophyta</taxon>
        <taxon>Tracheophyta</taxon>
        <taxon>Spermatophyta</taxon>
        <taxon>Magnoliopsida</taxon>
        <taxon>Liliopsida</taxon>
        <taxon>Poales</taxon>
        <taxon>Poaceae</taxon>
        <taxon>PACMAD clade</taxon>
        <taxon>Arundinoideae</taxon>
        <taxon>Arundineae</taxon>
        <taxon>Arundo</taxon>
    </lineage>
</organism>
<proteinExistence type="predicted"/>